<gene>
    <name evidence="2" type="ORF">GCM10011274_37310</name>
</gene>
<dbReference type="Proteomes" id="UP000622604">
    <property type="component" value="Unassembled WGS sequence"/>
</dbReference>
<dbReference type="InterPro" id="IPR027417">
    <property type="entry name" value="P-loop_NTPase"/>
</dbReference>
<evidence type="ECO:0000259" key="1">
    <source>
        <dbReference type="Pfam" id="PF13401"/>
    </source>
</evidence>
<reference evidence="2" key="1">
    <citation type="journal article" date="2014" name="Int. J. Syst. Evol. Microbiol.">
        <title>Complete genome sequence of Corynebacterium casei LMG S-19264T (=DSM 44701T), isolated from a smear-ripened cheese.</title>
        <authorList>
            <consortium name="US DOE Joint Genome Institute (JGI-PGF)"/>
            <person name="Walter F."/>
            <person name="Albersmeier A."/>
            <person name="Kalinowski J."/>
            <person name="Ruckert C."/>
        </authorList>
    </citation>
    <scope>NUCLEOTIDE SEQUENCE</scope>
    <source>
        <strain evidence="2">KCTC 32337</strain>
    </source>
</reference>
<evidence type="ECO:0000313" key="3">
    <source>
        <dbReference type="Proteomes" id="UP000622604"/>
    </source>
</evidence>
<dbReference type="GO" id="GO:0016887">
    <property type="term" value="F:ATP hydrolysis activity"/>
    <property type="evidence" value="ECO:0007669"/>
    <property type="project" value="InterPro"/>
</dbReference>
<dbReference type="RefSeq" id="WP_191866896.1">
    <property type="nucleotide sequence ID" value="NZ_BMZC01000012.1"/>
</dbReference>
<dbReference type="Pfam" id="PF13401">
    <property type="entry name" value="AAA_22"/>
    <property type="match status" value="1"/>
</dbReference>
<feature type="domain" description="ORC1/DEAH AAA+ ATPase" evidence="1">
    <location>
        <begin position="127"/>
        <end position="272"/>
    </location>
</feature>
<dbReference type="Gene3D" id="3.40.50.300">
    <property type="entry name" value="P-loop containing nucleotide triphosphate hydrolases"/>
    <property type="match status" value="1"/>
</dbReference>
<name>A0A8H9II92_9ALTE</name>
<sequence length="476" mass="54286">MRTEQATYHEAILPEYRGNPWIEALPRKVSADEIMDKFSNYPDLDIHIRENPDPLIRAEYTIRLKALRQPLPLYAEVFRAIETALKDGYSAKNPFTPTTAQYLHYAADERPKIEPKTGYFEPKAEGLTLVGDSGVGKSSMLEQVLNYFPNVIMHNDYNDKKMEYQRQIVWIKVDCPHNSSVRDLCEEILACIDDIVQEGKTKPATTIGALTRQIEQKIKVNFLGMLVIDEMQRLTLKRTGGENNLLNFIHTLVNKLGIPMFFCANPPFDDTLARTLKAARRAEGGGYFIMKQLTRNSQEWEYFIQELWDLHWTDITTELTEELNNTIFELSVGNLDMAHRIYRDAQRLVIGSGDERITVGVLQQAALSALGLSSKTKEVINLRDEITMPRRNRRVANQTIVTEVKDTSITSAPIADVTRPQHPEFSAKLLELTACIDLLSRIEDPDLLRRGVDEEDANEYFRGIGILCDDPLQQLA</sequence>
<dbReference type="AlphaFoldDB" id="A0A8H9II92"/>
<dbReference type="InterPro" id="IPR049945">
    <property type="entry name" value="AAA_22"/>
</dbReference>
<organism evidence="2 3">
    <name type="scientific">Paraglaciecola chathamensis</name>
    <dbReference type="NCBI Taxonomy" id="368405"/>
    <lineage>
        <taxon>Bacteria</taxon>
        <taxon>Pseudomonadati</taxon>
        <taxon>Pseudomonadota</taxon>
        <taxon>Gammaproteobacteria</taxon>
        <taxon>Alteromonadales</taxon>
        <taxon>Alteromonadaceae</taxon>
        <taxon>Paraglaciecola</taxon>
    </lineage>
</organism>
<protein>
    <submittedName>
        <fullName evidence="2">Transposase</fullName>
    </submittedName>
</protein>
<proteinExistence type="predicted"/>
<dbReference type="EMBL" id="BMZC01000012">
    <property type="protein sequence ID" value="GGZ75518.1"/>
    <property type="molecule type" value="Genomic_DNA"/>
</dbReference>
<reference evidence="2" key="2">
    <citation type="submission" date="2020-09" db="EMBL/GenBank/DDBJ databases">
        <authorList>
            <person name="Sun Q."/>
            <person name="Kim S."/>
        </authorList>
    </citation>
    <scope>NUCLEOTIDE SEQUENCE</scope>
    <source>
        <strain evidence="2">KCTC 32337</strain>
    </source>
</reference>
<comment type="caution">
    <text evidence="2">The sequence shown here is derived from an EMBL/GenBank/DDBJ whole genome shotgun (WGS) entry which is preliminary data.</text>
</comment>
<dbReference type="SUPFAM" id="SSF52540">
    <property type="entry name" value="P-loop containing nucleoside triphosphate hydrolases"/>
    <property type="match status" value="1"/>
</dbReference>
<evidence type="ECO:0000313" key="2">
    <source>
        <dbReference type="EMBL" id="GGZ75518.1"/>
    </source>
</evidence>
<accession>A0A8H9II92</accession>